<dbReference type="InterPro" id="IPR016039">
    <property type="entry name" value="Thiolase-like"/>
</dbReference>
<proteinExistence type="inferred from homology"/>
<dbReference type="InterPro" id="IPR020613">
    <property type="entry name" value="Thiolase_CS"/>
</dbReference>
<evidence type="ECO:0000256" key="4">
    <source>
        <dbReference type="RuleBase" id="RU003557"/>
    </source>
</evidence>
<dbReference type="InterPro" id="IPR002155">
    <property type="entry name" value="Thiolase"/>
</dbReference>
<dbReference type="EC" id="2.3.1.16" evidence="8"/>
<evidence type="ECO:0000256" key="2">
    <source>
        <dbReference type="ARBA" id="ARBA00022679"/>
    </source>
</evidence>
<dbReference type="PANTHER" id="PTHR18919:SF134">
    <property type="entry name" value="BETA-KETOACYL COA THIOLASE FADA3-RELATED"/>
    <property type="match status" value="1"/>
</dbReference>
<dbReference type="EMBL" id="JACTAG010000002">
    <property type="protein sequence ID" value="MBD3664733.1"/>
    <property type="molecule type" value="Genomic_DNA"/>
</dbReference>
<accession>A0A927HFR9</accession>
<keyword evidence="3 4" id="KW-0012">Acyltransferase</keyword>
<dbReference type="PIRSF" id="PIRSF000429">
    <property type="entry name" value="Ac-CoA_Ac_transf"/>
    <property type="match status" value="1"/>
</dbReference>
<gene>
    <name evidence="8" type="ORF">H9Q16_12435</name>
</gene>
<dbReference type="PANTHER" id="PTHR18919">
    <property type="entry name" value="ACETYL-COA C-ACYLTRANSFERASE"/>
    <property type="match status" value="1"/>
</dbReference>
<dbReference type="Gene3D" id="3.40.47.10">
    <property type="match status" value="1"/>
</dbReference>
<dbReference type="Proteomes" id="UP000635142">
    <property type="component" value="Unassembled WGS sequence"/>
</dbReference>
<keyword evidence="2 4" id="KW-0808">Transferase</keyword>
<reference evidence="8" key="1">
    <citation type="submission" date="2020-08" db="EMBL/GenBank/DDBJ databases">
        <title>Sulfitobacter aestuariivivens sp. nov., isolated from a tidal flat.</title>
        <authorList>
            <person name="Park S."/>
            <person name="Yoon J.-H."/>
        </authorList>
    </citation>
    <scope>NUCLEOTIDE SEQUENCE</scope>
    <source>
        <strain evidence="8">TSTF-M16</strain>
    </source>
</reference>
<sequence>MTAYIAAACRSPVAPRGGGFAALSLDALGAPVLLAALAQANLTPRDVDEVILSNALGAGGNPARIVALAAGLPDHVAGLSIDRQCAGGMDAILLARMMVLAGEADVVVAGGVESYSRRPVRLRTHPDGRPPEAYDQASFTPWPDRDPHMTAAAAALARSTGISRASQDNWAMTSHAKARAAIASPGEMIVLEKLERDTFTRNLTPQLCQRARVLSGSVTTANTAVAADAAAFCVVVSEKIAARASRAGMVEIIAGATRGSTPEQPGTAPLVAIREVLSRCGVTPQALSAAEVMEAYAVQAIACVEGAGIDPEIVNTDGGALARGHPIGASGAINAVRLYHRLRAHPGTGLATIAAAGGIGTAMILRA</sequence>
<evidence type="ECO:0000259" key="6">
    <source>
        <dbReference type="Pfam" id="PF00108"/>
    </source>
</evidence>
<evidence type="ECO:0000256" key="5">
    <source>
        <dbReference type="SAM" id="MobiDB-lite"/>
    </source>
</evidence>
<dbReference type="Pfam" id="PF02803">
    <property type="entry name" value="Thiolase_C"/>
    <property type="match status" value="1"/>
</dbReference>
<dbReference type="GO" id="GO:0003988">
    <property type="term" value="F:acetyl-CoA C-acyltransferase activity"/>
    <property type="evidence" value="ECO:0007669"/>
    <property type="project" value="UniProtKB-EC"/>
</dbReference>
<dbReference type="NCBIfam" id="TIGR01930">
    <property type="entry name" value="AcCoA-C-Actrans"/>
    <property type="match status" value="1"/>
</dbReference>
<feature type="region of interest" description="Disordered" evidence="5">
    <location>
        <begin position="121"/>
        <end position="142"/>
    </location>
</feature>
<dbReference type="AlphaFoldDB" id="A0A927HFR9"/>
<evidence type="ECO:0000259" key="7">
    <source>
        <dbReference type="Pfam" id="PF02803"/>
    </source>
</evidence>
<protein>
    <submittedName>
        <fullName evidence="8">Acetyl-CoA C-acyltransferase</fullName>
        <ecNumber evidence="8">2.3.1.16</ecNumber>
    </submittedName>
</protein>
<evidence type="ECO:0000256" key="1">
    <source>
        <dbReference type="ARBA" id="ARBA00010982"/>
    </source>
</evidence>
<dbReference type="InterPro" id="IPR020616">
    <property type="entry name" value="Thiolase_N"/>
</dbReference>
<dbReference type="PROSITE" id="PS00737">
    <property type="entry name" value="THIOLASE_2"/>
    <property type="match status" value="1"/>
</dbReference>
<evidence type="ECO:0000313" key="8">
    <source>
        <dbReference type="EMBL" id="MBD3664733.1"/>
    </source>
</evidence>
<dbReference type="Pfam" id="PF00108">
    <property type="entry name" value="Thiolase_N"/>
    <property type="match status" value="1"/>
</dbReference>
<comment type="similarity">
    <text evidence="1 4">Belongs to the thiolase-like superfamily. Thiolase family.</text>
</comment>
<organism evidence="8 9">
    <name type="scientific">Sulfitobacter aestuariivivens</name>
    <dbReference type="NCBI Taxonomy" id="2766981"/>
    <lineage>
        <taxon>Bacteria</taxon>
        <taxon>Pseudomonadati</taxon>
        <taxon>Pseudomonadota</taxon>
        <taxon>Alphaproteobacteria</taxon>
        <taxon>Rhodobacterales</taxon>
        <taxon>Roseobacteraceae</taxon>
        <taxon>Sulfitobacter</taxon>
    </lineage>
</organism>
<evidence type="ECO:0000256" key="3">
    <source>
        <dbReference type="ARBA" id="ARBA00023315"/>
    </source>
</evidence>
<dbReference type="SUPFAM" id="SSF53901">
    <property type="entry name" value="Thiolase-like"/>
    <property type="match status" value="2"/>
</dbReference>
<evidence type="ECO:0000313" key="9">
    <source>
        <dbReference type="Proteomes" id="UP000635142"/>
    </source>
</evidence>
<dbReference type="RefSeq" id="WP_191075752.1">
    <property type="nucleotide sequence ID" value="NZ_JACTAG010000002.1"/>
</dbReference>
<dbReference type="InterPro" id="IPR020617">
    <property type="entry name" value="Thiolase_C"/>
</dbReference>
<comment type="caution">
    <text evidence="8">The sequence shown here is derived from an EMBL/GenBank/DDBJ whole genome shotgun (WGS) entry which is preliminary data.</text>
</comment>
<keyword evidence="9" id="KW-1185">Reference proteome</keyword>
<feature type="domain" description="Thiolase N-terminal" evidence="6">
    <location>
        <begin position="4"/>
        <end position="238"/>
    </location>
</feature>
<feature type="domain" description="Thiolase C-terminal" evidence="7">
    <location>
        <begin position="251"/>
        <end position="366"/>
    </location>
</feature>
<name>A0A927HFR9_9RHOB</name>